<dbReference type="GeneID" id="19889947"/>
<dbReference type="OrthoDB" id="4870707at2759"/>
<dbReference type="InterPro" id="IPR051678">
    <property type="entry name" value="AGP_Transferase"/>
</dbReference>
<evidence type="ECO:0000259" key="2">
    <source>
        <dbReference type="Pfam" id="PF01636"/>
    </source>
</evidence>
<gene>
    <name evidence="3" type="ORF">BBA_06935</name>
</gene>
<evidence type="ECO:0000256" key="1">
    <source>
        <dbReference type="SAM" id="MobiDB-lite"/>
    </source>
</evidence>
<dbReference type="RefSeq" id="XP_008600254.1">
    <property type="nucleotide sequence ID" value="XM_008602032.1"/>
</dbReference>
<feature type="compositionally biased region" description="Polar residues" evidence="1">
    <location>
        <begin position="1"/>
        <end position="30"/>
    </location>
</feature>
<name>J5JME6_BEAB2</name>
<protein>
    <submittedName>
        <fullName evidence="3">Phosphotransferase family protein</fullName>
    </submittedName>
</protein>
<dbReference type="InterPro" id="IPR002575">
    <property type="entry name" value="Aminoglycoside_PTrfase"/>
</dbReference>
<proteinExistence type="predicted"/>
<dbReference type="STRING" id="655819.J5JME6"/>
<evidence type="ECO:0000313" key="3">
    <source>
        <dbReference type="EMBL" id="EJP64231.1"/>
    </source>
</evidence>
<dbReference type="GO" id="GO:0016740">
    <property type="term" value="F:transferase activity"/>
    <property type="evidence" value="ECO:0007669"/>
    <property type="project" value="UniProtKB-KW"/>
</dbReference>
<dbReference type="PANTHER" id="PTHR21310:SF58">
    <property type="entry name" value="AMINOGLYCOSIDE PHOSPHOTRANSFERASE DOMAIN-CONTAINING PROTEIN"/>
    <property type="match status" value="1"/>
</dbReference>
<feature type="compositionally biased region" description="Basic and acidic residues" evidence="1">
    <location>
        <begin position="57"/>
        <end position="71"/>
    </location>
</feature>
<accession>J5JME6</accession>
<feature type="region of interest" description="Disordered" evidence="1">
    <location>
        <begin position="1"/>
        <end position="86"/>
    </location>
</feature>
<feature type="domain" description="Aminoglycoside phosphotransferase" evidence="2">
    <location>
        <begin position="123"/>
        <end position="300"/>
    </location>
</feature>
<dbReference type="InParanoid" id="J5JME6"/>
<dbReference type="CDD" id="cd05120">
    <property type="entry name" value="APH_ChoK_like"/>
    <property type="match status" value="1"/>
</dbReference>
<sequence length="452" mass="51454">MSDFDLTSSNGEALENNGNSADSHQNNNSDTSKELPPAPRIGVEDADVGKPANAKEPVPKHETLQEVIDRKRREKGLPPVPRIPNREGEIEEGHKLLHSGLARYVVLRPDNVVVKLGSYLNLDEVDAMNFARSVGIPVPEVLGWGEQRNAEGHYEHYIEMEYVEGATLEKAWPDLSDETRLDIAHQRREILRKMRAIPPPENYIGSYNSDRIVDARGMSTFVRPACQNEEEFNAFLTAEKGMAKSVKEAYRTSIGKHKIVFTHSDIAPRNIMVRDDRIVAIIDWEGAGWYPEYWEYVKLMHFLDRCPGWKGLVDEIFPESYAFELLYTLVSDVTKTTGIMILTSPRRGEINNCPKELRQDEHYKRDEITIGCILNLQDQEKRDRVAEVNNSLECAIASASVLTHRKLPMFSFFKARSPFSHHCTQLESPSLRTATLSIRRFMPSKVMVICFT</sequence>
<dbReference type="Proteomes" id="UP000002762">
    <property type="component" value="Unassembled WGS sequence"/>
</dbReference>
<evidence type="ECO:0000313" key="4">
    <source>
        <dbReference type="Proteomes" id="UP000002762"/>
    </source>
</evidence>
<dbReference type="SUPFAM" id="SSF56112">
    <property type="entry name" value="Protein kinase-like (PK-like)"/>
    <property type="match status" value="1"/>
</dbReference>
<dbReference type="HOGENOM" id="CLU_605472_0_0_1"/>
<dbReference type="PANTHER" id="PTHR21310">
    <property type="entry name" value="AMINOGLYCOSIDE PHOSPHOTRANSFERASE-RELATED-RELATED"/>
    <property type="match status" value="1"/>
</dbReference>
<keyword evidence="4" id="KW-1185">Reference proteome</keyword>
<dbReference type="Gene3D" id="3.90.1200.10">
    <property type="match status" value="1"/>
</dbReference>
<organism evidence="3 4">
    <name type="scientific">Beauveria bassiana (strain ARSEF 2860)</name>
    <name type="common">White muscardine disease fungus</name>
    <name type="synonym">Tritirachium shiotae</name>
    <dbReference type="NCBI Taxonomy" id="655819"/>
    <lineage>
        <taxon>Eukaryota</taxon>
        <taxon>Fungi</taxon>
        <taxon>Dikarya</taxon>
        <taxon>Ascomycota</taxon>
        <taxon>Pezizomycotina</taxon>
        <taxon>Sordariomycetes</taxon>
        <taxon>Hypocreomycetidae</taxon>
        <taxon>Hypocreales</taxon>
        <taxon>Cordycipitaceae</taxon>
        <taxon>Beauveria</taxon>
    </lineage>
</organism>
<reference evidence="3 4" key="1">
    <citation type="journal article" date="2012" name="Sci. Rep.">
        <title>Genomic perspectives on the evolution of fungal entomopathogenicity in Beauveria bassiana.</title>
        <authorList>
            <person name="Xiao G."/>
            <person name="Ying S.H."/>
            <person name="Zheng P."/>
            <person name="Wang Z.L."/>
            <person name="Zhang S."/>
            <person name="Xie X.Q."/>
            <person name="Shang Y."/>
            <person name="St Leger R.J."/>
            <person name="Zhao G.P."/>
            <person name="Wang C."/>
            <person name="Feng M.G."/>
        </authorList>
    </citation>
    <scope>NUCLEOTIDE SEQUENCE [LARGE SCALE GENOMIC DNA]</scope>
    <source>
        <strain evidence="3 4">ARSEF 2860</strain>
    </source>
</reference>
<dbReference type="EMBL" id="JH725170">
    <property type="protein sequence ID" value="EJP64231.1"/>
    <property type="molecule type" value="Genomic_DNA"/>
</dbReference>
<keyword evidence="3" id="KW-0808">Transferase</keyword>
<dbReference type="Pfam" id="PF01636">
    <property type="entry name" value="APH"/>
    <property type="match status" value="1"/>
</dbReference>
<dbReference type="InterPro" id="IPR011009">
    <property type="entry name" value="Kinase-like_dom_sf"/>
</dbReference>
<dbReference type="AlphaFoldDB" id="J5JME6"/>